<dbReference type="Proteomes" id="UP000714420">
    <property type="component" value="Unassembled WGS sequence"/>
</dbReference>
<evidence type="ECO:0000313" key="2">
    <source>
        <dbReference type="Proteomes" id="UP000714420"/>
    </source>
</evidence>
<comment type="caution">
    <text evidence="1">The sequence shown here is derived from an EMBL/GenBank/DDBJ whole genome shotgun (WGS) entry which is preliminary data.</text>
</comment>
<accession>A0ABX2AME4</accession>
<gene>
    <name evidence="1" type="ORF">HPS56_08550</name>
</gene>
<sequence length="151" mass="16790">MKALRNLVLLGIAALIGGLFISCEKEEVKEYPNESTTISYLLTVSPDLLKFVSPEVTYVDAEGNVHKISGVKELDSLINVGFAYTPGIGVWTVQTIKGTNYKCWNLNMNFNNRPFHSYMGVKYKKNVDVTTLSSITHTLTISPDLLKFVTP</sequence>
<reference evidence="1 2" key="1">
    <citation type="submission" date="2020-05" db="EMBL/GenBank/DDBJ databases">
        <title>Distinct polysaccharide utilization as determinants for interspecies competition between intestinal Prevotella spp.</title>
        <authorList>
            <person name="Galvez E.J.C."/>
            <person name="Iljazovic A."/>
            <person name="Strowig T."/>
        </authorList>
    </citation>
    <scope>NUCLEOTIDE SEQUENCE [LARGE SCALE GENOMIC DNA]</scope>
    <source>
        <strain evidence="1 2">PMUR</strain>
    </source>
</reference>
<evidence type="ECO:0008006" key="3">
    <source>
        <dbReference type="Google" id="ProtNLM"/>
    </source>
</evidence>
<evidence type="ECO:0000313" key="1">
    <source>
        <dbReference type="EMBL" id="NPD92391.1"/>
    </source>
</evidence>
<dbReference type="PROSITE" id="PS51257">
    <property type="entry name" value="PROKAR_LIPOPROTEIN"/>
    <property type="match status" value="1"/>
</dbReference>
<dbReference type="RefSeq" id="WP_172275725.1">
    <property type="nucleotide sequence ID" value="NZ_CASGMU010000006.1"/>
</dbReference>
<organism evidence="1 2">
    <name type="scientific">Xylanibacter muris</name>
    <dbReference type="NCBI Taxonomy" id="2736290"/>
    <lineage>
        <taxon>Bacteria</taxon>
        <taxon>Pseudomonadati</taxon>
        <taxon>Bacteroidota</taxon>
        <taxon>Bacteroidia</taxon>
        <taxon>Bacteroidales</taxon>
        <taxon>Prevotellaceae</taxon>
        <taxon>Xylanibacter</taxon>
    </lineage>
</organism>
<protein>
    <recommendedName>
        <fullName evidence="3">DUF4859 domain-containing protein</fullName>
    </recommendedName>
</protein>
<name>A0ABX2AME4_9BACT</name>
<proteinExistence type="predicted"/>
<dbReference type="EMBL" id="JABKKF010000007">
    <property type="protein sequence ID" value="NPD92391.1"/>
    <property type="molecule type" value="Genomic_DNA"/>
</dbReference>
<keyword evidence="2" id="KW-1185">Reference proteome</keyword>